<reference evidence="2" key="1">
    <citation type="journal article" date="2020" name="mSystems">
        <title>Genome- and Community-Level Interaction Insights into Carbon Utilization and Element Cycling Functions of Hydrothermarchaeota in Hydrothermal Sediment.</title>
        <authorList>
            <person name="Zhou Z."/>
            <person name="Liu Y."/>
            <person name="Xu W."/>
            <person name="Pan J."/>
            <person name="Luo Z.H."/>
            <person name="Li M."/>
        </authorList>
    </citation>
    <scope>NUCLEOTIDE SEQUENCE [LARGE SCALE GENOMIC DNA]</scope>
    <source>
        <strain evidence="2">SpSt-774</strain>
    </source>
</reference>
<sequence>MGKVVVLLLALSLIVERITEKILYLVPKKSSRYYAWIITIVLGFVISFGFRFGFISELGLKTGSNLSQGIDYALSGILIACGSEPLHSIVDALSFKRDDLKRRAKGV</sequence>
<gene>
    <name evidence="2" type="ORF">ENV60_01515</name>
</gene>
<organism evidence="2">
    <name type="scientific">candidate division WOR-3 bacterium</name>
    <dbReference type="NCBI Taxonomy" id="2052148"/>
    <lineage>
        <taxon>Bacteria</taxon>
        <taxon>Bacteria division WOR-3</taxon>
    </lineage>
</organism>
<comment type="caution">
    <text evidence="2">The sequence shown here is derived from an EMBL/GenBank/DDBJ whole genome shotgun (WGS) entry which is preliminary data.</text>
</comment>
<evidence type="ECO:0000313" key="2">
    <source>
        <dbReference type="EMBL" id="HGV96961.1"/>
    </source>
</evidence>
<accession>A0A7C4TGM1</accession>
<keyword evidence="1" id="KW-0812">Transmembrane</keyword>
<name>A0A7C4TGM1_UNCW3</name>
<dbReference type="EMBL" id="DTGZ01000028">
    <property type="protein sequence ID" value="HGV96961.1"/>
    <property type="molecule type" value="Genomic_DNA"/>
</dbReference>
<proteinExistence type="predicted"/>
<feature type="transmembrane region" description="Helical" evidence="1">
    <location>
        <begin position="33"/>
        <end position="54"/>
    </location>
</feature>
<protein>
    <submittedName>
        <fullName evidence="2">Uncharacterized protein</fullName>
    </submittedName>
</protein>
<keyword evidence="1" id="KW-0472">Membrane</keyword>
<keyword evidence="1" id="KW-1133">Transmembrane helix</keyword>
<evidence type="ECO:0000256" key="1">
    <source>
        <dbReference type="SAM" id="Phobius"/>
    </source>
</evidence>
<dbReference type="AlphaFoldDB" id="A0A7C4TGM1"/>